<keyword evidence="5 11" id="KW-0963">Cytoplasm</keyword>
<comment type="subcellular location">
    <subcellularLocation>
        <location evidence="2 11">Cytoplasm</location>
    </subcellularLocation>
</comment>
<sequence>MTEKTILEQLEILESLIQERRHANDPDTSYVAKMLNKGPKKIAQKVGEEATEVAIAAVAETKEDLENEAADLLFHLQLLLASKDSSLRAVTTILSQRMGISGLDEKNSRKAE</sequence>
<dbReference type="GO" id="GO:0005524">
    <property type="term" value="F:ATP binding"/>
    <property type="evidence" value="ECO:0007669"/>
    <property type="project" value="UniProtKB-KW"/>
</dbReference>
<comment type="pathway">
    <text evidence="3 11">Amino-acid biosynthesis; L-histidine biosynthesis; L-histidine from 5-phospho-alpha-D-ribose 1-diphosphate: step 2/9.</text>
</comment>
<dbReference type="Proteomes" id="UP001268683">
    <property type="component" value="Chromosome"/>
</dbReference>
<dbReference type="PANTHER" id="PTHR42945:SF9">
    <property type="entry name" value="HISTIDINE BIOSYNTHESIS BIFUNCTIONAL PROTEIN HISIE"/>
    <property type="match status" value="1"/>
</dbReference>
<evidence type="ECO:0000256" key="11">
    <source>
        <dbReference type="HAMAP-Rule" id="MF_01020"/>
    </source>
</evidence>
<keyword evidence="7 11" id="KW-0547">Nucleotide-binding</keyword>
<comment type="catalytic activity">
    <reaction evidence="1 11">
        <text>1-(5-phospho-beta-D-ribosyl)-ATP + H2O = 1-(5-phospho-beta-D-ribosyl)-5'-AMP + diphosphate + H(+)</text>
        <dbReference type="Rhea" id="RHEA:22828"/>
        <dbReference type="ChEBI" id="CHEBI:15377"/>
        <dbReference type="ChEBI" id="CHEBI:15378"/>
        <dbReference type="ChEBI" id="CHEBI:33019"/>
        <dbReference type="ChEBI" id="CHEBI:59457"/>
        <dbReference type="ChEBI" id="CHEBI:73183"/>
        <dbReference type="EC" id="3.6.1.31"/>
    </reaction>
</comment>
<keyword evidence="13" id="KW-1185">Reference proteome</keyword>
<evidence type="ECO:0000256" key="5">
    <source>
        <dbReference type="ARBA" id="ARBA00022490"/>
    </source>
</evidence>
<dbReference type="RefSeq" id="WP_310799561.1">
    <property type="nucleotide sequence ID" value="NZ_CP123872.1"/>
</dbReference>
<evidence type="ECO:0000256" key="9">
    <source>
        <dbReference type="ARBA" id="ARBA00022840"/>
    </source>
</evidence>
<dbReference type="GO" id="GO:0000105">
    <property type="term" value="P:L-histidine biosynthetic process"/>
    <property type="evidence" value="ECO:0007669"/>
    <property type="project" value="UniProtKB-UniRule"/>
</dbReference>
<evidence type="ECO:0000256" key="8">
    <source>
        <dbReference type="ARBA" id="ARBA00022801"/>
    </source>
</evidence>
<evidence type="ECO:0000313" key="12">
    <source>
        <dbReference type="EMBL" id="WND03708.1"/>
    </source>
</evidence>
<evidence type="ECO:0000256" key="10">
    <source>
        <dbReference type="ARBA" id="ARBA00023102"/>
    </source>
</evidence>
<proteinExistence type="inferred from homology"/>
<dbReference type="NCBIfam" id="TIGR03188">
    <property type="entry name" value="histidine_hisI"/>
    <property type="match status" value="1"/>
</dbReference>
<evidence type="ECO:0000256" key="7">
    <source>
        <dbReference type="ARBA" id="ARBA00022741"/>
    </source>
</evidence>
<dbReference type="InterPro" id="IPR021130">
    <property type="entry name" value="PRib-ATP_PPHydrolase-like"/>
</dbReference>
<organism evidence="12 13">
    <name type="scientific">Temperatibacter marinus</name>
    <dbReference type="NCBI Taxonomy" id="1456591"/>
    <lineage>
        <taxon>Bacteria</taxon>
        <taxon>Pseudomonadati</taxon>
        <taxon>Pseudomonadota</taxon>
        <taxon>Alphaproteobacteria</taxon>
        <taxon>Kordiimonadales</taxon>
        <taxon>Temperatibacteraceae</taxon>
        <taxon>Temperatibacter</taxon>
    </lineage>
</organism>
<dbReference type="NCBIfam" id="NF001611">
    <property type="entry name" value="PRK00400.1-3"/>
    <property type="match status" value="1"/>
</dbReference>
<protein>
    <recommendedName>
        <fullName evidence="11">Phosphoribosyl-ATP pyrophosphatase</fullName>
        <shortName evidence="11">PRA-PH</shortName>
        <ecNumber evidence="11">3.6.1.31</ecNumber>
    </recommendedName>
</protein>
<evidence type="ECO:0000256" key="3">
    <source>
        <dbReference type="ARBA" id="ARBA00005204"/>
    </source>
</evidence>
<dbReference type="EC" id="3.6.1.31" evidence="11"/>
<dbReference type="Gene3D" id="1.10.287.1080">
    <property type="entry name" value="MazG-like"/>
    <property type="match status" value="1"/>
</dbReference>
<evidence type="ECO:0000256" key="4">
    <source>
        <dbReference type="ARBA" id="ARBA00009392"/>
    </source>
</evidence>
<keyword evidence="9 11" id="KW-0067">ATP-binding</keyword>
<keyword evidence="8 11" id="KW-0378">Hydrolase</keyword>
<gene>
    <name evidence="11" type="primary">hisE</name>
    <name evidence="12" type="ORF">QGN29_04875</name>
</gene>
<dbReference type="PANTHER" id="PTHR42945">
    <property type="entry name" value="HISTIDINE BIOSYNTHESIS BIFUNCTIONAL PROTEIN"/>
    <property type="match status" value="1"/>
</dbReference>
<accession>A0AA52EIC4</accession>
<dbReference type="GO" id="GO:0005737">
    <property type="term" value="C:cytoplasm"/>
    <property type="evidence" value="ECO:0007669"/>
    <property type="project" value="UniProtKB-SubCell"/>
</dbReference>
<evidence type="ECO:0000256" key="2">
    <source>
        <dbReference type="ARBA" id="ARBA00004496"/>
    </source>
</evidence>
<reference evidence="12" key="1">
    <citation type="submission" date="2023-04" db="EMBL/GenBank/DDBJ databases">
        <title>Complete genome sequence of Temperatibacter marinus.</title>
        <authorList>
            <person name="Rong J.-C."/>
            <person name="Yi M.-L."/>
            <person name="Zhao Q."/>
        </authorList>
    </citation>
    <scope>NUCLEOTIDE SEQUENCE</scope>
    <source>
        <strain evidence="12">NBRC 110045</strain>
    </source>
</reference>
<keyword evidence="10 11" id="KW-0368">Histidine biosynthesis</keyword>
<dbReference type="CDD" id="cd11534">
    <property type="entry name" value="NTP-PPase_HisIE_like"/>
    <property type="match status" value="1"/>
</dbReference>
<dbReference type="KEGG" id="tmk:QGN29_04875"/>
<name>A0AA52EIC4_9PROT</name>
<dbReference type="HAMAP" id="MF_01020">
    <property type="entry name" value="HisE"/>
    <property type="match status" value="1"/>
</dbReference>
<dbReference type="AlphaFoldDB" id="A0AA52EIC4"/>
<dbReference type="SUPFAM" id="SSF101386">
    <property type="entry name" value="all-alpha NTP pyrophosphatases"/>
    <property type="match status" value="1"/>
</dbReference>
<dbReference type="Pfam" id="PF01503">
    <property type="entry name" value="PRA-PH"/>
    <property type="match status" value="1"/>
</dbReference>
<dbReference type="GO" id="GO:0004636">
    <property type="term" value="F:phosphoribosyl-ATP diphosphatase activity"/>
    <property type="evidence" value="ECO:0007669"/>
    <property type="project" value="UniProtKB-UniRule"/>
</dbReference>
<keyword evidence="6 11" id="KW-0028">Amino-acid biosynthesis</keyword>
<evidence type="ECO:0000256" key="6">
    <source>
        <dbReference type="ARBA" id="ARBA00022605"/>
    </source>
</evidence>
<evidence type="ECO:0000313" key="13">
    <source>
        <dbReference type="Proteomes" id="UP001268683"/>
    </source>
</evidence>
<comment type="similarity">
    <text evidence="4 11">Belongs to the PRA-PH family.</text>
</comment>
<dbReference type="EMBL" id="CP123872">
    <property type="protein sequence ID" value="WND03708.1"/>
    <property type="molecule type" value="Genomic_DNA"/>
</dbReference>
<evidence type="ECO:0000256" key="1">
    <source>
        <dbReference type="ARBA" id="ARBA00001460"/>
    </source>
</evidence>
<dbReference type="InterPro" id="IPR008179">
    <property type="entry name" value="HisE"/>
</dbReference>